<evidence type="ECO:0000259" key="4">
    <source>
        <dbReference type="Pfam" id="PF02822"/>
    </source>
</evidence>
<dbReference type="RefSeq" id="XP_022345418.1">
    <property type="nucleotide sequence ID" value="XM_022489710.1"/>
</dbReference>
<dbReference type="GO" id="GO:0004867">
    <property type="term" value="F:serine-type endopeptidase inhibitor activity"/>
    <property type="evidence" value="ECO:0007669"/>
    <property type="project" value="UniProtKB-KW"/>
</dbReference>
<keyword evidence="2" id="KW-0722">Serine protease inhibitor</keyword>
<dbReference type="Pfam" id="PF02822">
    <property type="entry name" value="Antistasin"/>
    <property type="match status" value="1"/>
</dbReference>
<dbReference type="InterPro" id="IPR011061">
    <property type="entry name" value="Hirudin/antistatin"/>
</dbReference>
<evidence type="ECO:0000256" key="3">
    <source>
        <dbReference type="SAM" id="SignalP"/>
    </source>
</evidence>
<accession>A0A8B8F0W0</accession>
<feature type="chain" id="PRO_5034158287" evidence="3">
    <location>
        <begin position="22"/>
        <end position="85"/>
    </location>
</feature>
<gene>
    <name evidence="6" type="primary">LOC111137973</name>
</gene>
<sequence>MTRILCLVALLGVLCMTVSEGGKTPKTPCLQVCKKACAHGYINDKDRCKTCKFKCGSICKEFCANGFVEDKHGCPICVCNPPSKY</sequence>
<feature type="signal peptide" evidence="3">
    <location>
        <begin position="1"/>
        <end position="21"/>
    </location>
</feature>
<dbReference type="AlphaFoldDB" id="A0A8B8F0W0"/>
<dbReference type="OrthoDB" id="10021323at2759"/>
<protein>
    <submittedName>
        <fullName evidence="6">Antistasin-like</fullName>
    </submittedName>
</protein>
<keyword evidence="5" id="KW-1185">Reference proteome</keyword>
<evidence type="ECO:0000256" key="1">
    <source>
        <dbReference type="ARBA" id="ARBA00022690"/>
    </source>
</evidence>
<proteinExistence type="predicted"/>
<organism evidence="5 6">
    <name type="scientific">Crassostrea virginica</name>
    <name type="common">Eastern oyster</name>
    <dbReference type="NCBI Taxonomy" id="6565"/>
    <lineage>
        <taxon>Eukaryota</taxon>
        <taxon>Metazoa</taxon>
        <taxon>Spiralia</taxon>
        <taxon>Lophotrochozoa</taxon>
        <taxon>Mollusca</taxon>
        <taxon>Bivalvia</taxon>
        <taxon>Autobranchia</taxon>
        <taxon>Pteriomorphia</taxon>
        <taxon>Ostreida</taxon>
        <taxon>Ostreoidea</taxon>
        <taxon>Ostreidae</taxon>
        <taxon>Crassostrea</taxon>
    </lineage>
</organism>
<reference evidence="6" key="1">
    <citation type="submission" date="2025-08" db="UniProtKB">
        <authorList>
            <consortium name="RefSeq"/>
        </authorList>
    </citation>
    <scope>IDENTIFICATION</scope>
    <source>
        <tissue evidence="6">Whole sample</tissue>
    </source>
</reference>
<dbReference type="GeneID" id="111137973"/>
<evidence type="ECO:0000256" key="2">
    <source>
        <dbReference type="ARBA" id="ARBA00022900"/>
    </source>
</evidence>
<keyword evidence="3" id="KW-0732">Signal</keyword>
<dbReference type="Proteomes" id="UP000694844">
    <property type="component" value="Chromosome 5"/>
</dbReference>
<keyword evidence="1" id="KW-0646">Protease inhibitor</keyword>
<evidence type="ECO:0000313" key="5">
    <source>
        <dbReference type="Proteomes" id="UP000694844"/>
    </source>
</evidence>
<dbReference type="KEGG" id="cvn:111137973"/>
<dbReference type="InterPro" id="IPR004094">
    <property type="entry name" value="Antistasin-like"/>
</dbReference>
<dbReference type="Gene3D" id="2.10.22.10">
    <property type="entry name" value="Antistasin, domain 1"/>
    <property type="match status" value="1"/>
</dbReference>
<name>A0A8B8F0W0_CRAVI</name>
<feature type="domain" description="Antistasin-like" evidence="4">
    <location>
        <begin position="55"/>
        <end position="79"/>
    </location>
</feature>
<dbReference type="SUPFAM" id="SSF57262">
    <property type="entry name" value="Leech antihemostatic proteins"/>
    <property type="match status" value="1"/>
</dbReference>
<evidence type="ECO:0000313" key="6">
    <source>
        <dbReference type="RefSeq" id="XP_022345418.1"/>
    </source>
</evidence>